<dbReference type="GO" id="GO:0005506">
    <property type="term" value="F:iron ion binding"/>
    <property type="evidence" value="ECO:0007669"/>
    <property type="project" value="InterPro"/>
</dbReference>
<dbReference type="UniPathway" id="UPA00111">
    <property type="reaction ID" value="UER00527"/>
</dbReference>
<comment type="subcellular location">
    <subcellularLocation>
        <location evidence="1 15">Cytoplasm</location>
    </subcellularLocation>
</comment>
<dbReference type="SUPFAM" id="SSF109604">
    <property type="entry name" value="HD-domain/PDEase-like"/>
    <property type="match status" value="1"/>
</dbReference>
<feature type="binding site" evidence="14">
    <location>
        <position position="235"/>
    </location>
    <ligand>
        <name>Fe cation</name>
        <dbReference type="ChEBI" id="CHEBI:24875"/>
        <label>1</label>
    </ligand>
</feature>
<evidence type="ECO:0000256" key="6">
    <source>
        <dbReference type="ARBA" id="ARBA00022490"/>
    </source>
</evidence>
<accession>A0A6T7W6U4</accession>
<evidence type="ECO:0000256" key="10">
    <source>
        <dbReference type="ARBA" id="ARBA00023004"/>
    </source>
</evidence>
<dbReference type="EMBL" id="HBFA01019078">
    <property type="protein sequence ID" value="CAD8668944.1"/>
    <property type="molecule type" value="Transcribed_RNA"/>
</dbReference>
<evidence type="ECO:0000256" key="15">
    <source>
        <dbReference type="RuleBase" id="RU367039"/>
    </source>
</evidence>
<evidence type="ECO:0000256" key="2">
    <source>
        <dbReference type="ARBA" id="ARBA00005167"/>
    </source>
</evidence>
<feature type="binding site" evidence="14">
    <location>
        <position position="137"/>
    </location>
    <ligand>
        <name>Fe cation</name>
        <dbReference type="ChEBI" id="CHEBI:24875"/>
        <label>1</label>
    </ligand>
</feature>
<feature type="binding site" evidence="14">
    <location>
        <position position="136"/>
    </location>
    <ligand>
        <name>Fe cation</name>
        <dbReference type="ChEBI" id="CHEBI:24875"/>
        <label>1</label>
    </ligand>
</feature>
<dbReference type="AlphaFoldDB" id="A0A6T7W6U4"/>
<evidence type="ECO:0000313" key="17">
    <source>
        <dbReference type="EMBL" id="CAD8668944.1"/>
    </source>
</evidence>
<keyword evidence="8 14" id="KW-0479">Metal-binding</keyword>
<comment type="catalytic activity">
    <reaction evidence="12 15">
        <text>myo-inositol + O2 = D-glucuronate + H2O + H(+)</text>
        <dbReference type="Rhea" id="RHEA:23696"/>
        <dbReference type="ChEBI" id="CHEBI:15377"/>
        <dbReference type="ChEBI" id="CHEBI:15378"/>
        <dbReference type="ChEBI" id="CHEBI:15379"/>
        <dbReference type="ChEBI" id="CHEBI:17268"/>
        <dbReference type="ChEBI" id="CHEBI:58720"/>
        <dbReference type="EC" id="1.13.99.1"/>
    </reaction>
</comment>
<dbReference type="Gene3D" id="1.10.3210.10">
    <property type="entry name" value="Hypothetical protein af1432"/>
    <property type="match status" value="1"/>
</dbReference>
<reference evidence="16" key="1">
    <citation type="submission" date="2021-01" db="EMBL/GenBank/DDBJ databases">
        <authorList>
            <person name="Corre E."/>
            <person name="Pelletier E."/>
            <person name="Niang G."/>
            <person name="Scheremetjew M."/>
            <person name="Finn R."/>
            <person name="Kale V."/>
            <person name="Holt S."/>
            <person name="Cochrane G."/>
            <person name="Meng A."/>
            <person name="Brown T."/>
            <person name="Cohen L."/>
        </authorList>
    </citation>
    <scope>NUCLEOTIDE SEQUENCE</scope>
    <source>
        <strain evidence="16">CCMP722</strain>
    </source>
</reference>
<protein>
    <recommendedName>
        <fullName evidence="5 15">Inositol oxygenase</fullName>
        <ecNumber evidence="4 15">1.13.99.1</ecNumber>
    </recommendedName>
    <alternativeName>
        <fullName evidence="11 15">Myo-inositol oxygenase</fullName>
    </alternativeName>
</protein>
<dbReference type="InterPro" id="IPR007828">
    <property type="entry name" value="Inositol_oxygenase"/>
</dbReference>
<evidence type="ECO:0000256" key="12">
    <source>
        <dbReference type="ARBA" id="ARBA00048271"/>
    </source>
</evidence>
<dbReference type="EMBL" id="HBFA01019077">
    <property type="protein sequence ID" value="CAD8668942.1"/>
    <property type="molecule type" value="Transcribed_RNA"/>
</dbReference>
<feature type="binding site" evidence="14">
    <location>
        <position position="209"/>
    </location>
    <ligand>
        <name>Fe cation</name>
        <dbReference type="ChEBI" id="CHEBI:24875"/>
        <label>1</label>
    </ligand>
</feature>
<dbReference type="GO" id="GO:0050113">
    <property type="term" value="F:inositol oxygenase activity"/>
    <property type="evidence" value="ECO:0007669"/>
    <property type="project" value="UniProtKB-UniRule"/>
</dbReference>
<dbReference type="PANTHER" id="PTHR12588:SF0">
    <property type="entry name" value="INOSITOL OXYGENASE"/>
    <property type="match status" value="1"/>
</dbReference>
<evidence type="ECO:0000313" key="16">
    <source>
        <dbReference type="EMBL" id="CAD8668942.1"/>
    </source>
</evidence>
<feature type="binding site" evidence="13">
    <location>
        <begin position="98"/>
        <end position="100"/>
    </location>
    <ligand>
        <name>substrate</name>
    </ligand>
</feature>
<evidence type="ECO:0000256" key="9">
    <source>
        <dbReference type="ARBA" id="ARBA00023002"/>
    </source>
</evidence>
<evidence type="ECO:0000256" key="1">
    <source>
        <dbReference type="ARBA" id="ARBA00004496"/>
    </source>
</evidence>
<keyword evidence="9 15" id="KW-0560">Oxidoreductase</keyword>
<evidence type="ECO:0000256" key="4">
    <source>
        <dbReference type="ARBA" id="ARBA00011919"/>
    </source>
</evidence>
<feature type="binding site" evidence="13">
    <location>
        <begin position="157"/>
        <end position="158"/>
    </location>
    <ligand>
        <name>substrate</name>
    </ligand>
</feature>
<dbReference type="Pfam" id="PF05153">
    <property type="entry name" value="MIOX"/>
    <property type="match status" value="1"/>
</dbReference>
<organism evidence="16">
    <name type="scientific">Pyramimonas obovata</name>
    <dbReference type="NCBI Taxonomy" id="1411642"/>
    <lineage>
        <taxon>Eukaryota</taxon>
        <taxon>Viridiplantae</taxon>
        <taxon>Chlorophyta</taxon>
        <taxon>Pyramimonadophyceae</taxon>
        <taxon>Pyramimonadales</taxon>
        <taxon>Pyramimonadaceae</taxon>
        <taxon>Pyramimonas</taxon>
        <taxon>Pyramimonas incertae sedis</taxon>
    </lineage>
</organism>
<proteinExistence type="inferred from homology"/>
<feature type="binding site" evidence="13">
    <location>
        <begin position="235"/>
        <end position="236"/>
    </location>
    <ligand>
        <name>substrate</name>
    </ligand>
</feature>
<keyword evidence="7" id="KW-0060">Ascorbate biosynthesis</keyword>
<keyword evidence="10 14" id="KW-0408">Iron</keyword>
<evidence type="ECO:0000256" key="13">
    <source>
        <dbReference type="PIRSR" id="PIRSR607828-1"/>
    </source>
</evidence>
<comment type="pathway">
    <text evidence="2 15">Polyol metabolism; myo-inositol degradation into D-glucuronate; D-glucuronate from myo-inositol: step 1/1.</text>
</comment>
<dbReference type="GO" id="GO:0019853">
    <property type="term" value="P:L-ascorbic acid biosynthetic process"/>
    <property type="evidence" value="ECO:0007669"/>
    <property type="project" value="UniProtKB-KW"/>
</dbReference>
<dbReference type="PANTHER" id="PTHR12588">
    <property type="entry name" value="MYOINOSITOL OXYGENASE"/>
    <property type="match status" value="1"/>
</dbReference>
<dbReference type="GO" id="GO:0019310">
    <property type="term" value="P:inositol catabolic process"/>
    <property type="evidence" value="ECO:0007669"/>
    <property type="project" value="UniProtKB-UniRule"/>
</dbReference>
<comment type="similarity">
    <text evidence="3 15">Belongs to the myo-inositol oxygenase family.</text>
</comment>
<feature type="binding site" evidence="13">
    <location>
        <position position="140"/>
    </location>
    <ligand>
        <name>substrate</name>
    </ligand>
</feature>
<evidence type="ECO:0000256" key="7">
    <source>
        <dbReference type="ARBA" id="ARBA00022644"/>
    </source>
</evidence>
<name>A0A6T7W6U4_9CHLO</name>
<evidence type="ECO:0000256" key="11">
    <source>
        <dbReference type="ARBA" id="ARBA00029668"/>
    </source>
</evidence>
<dbReference type="EC" id="1.13.99.1" evidence="4 15"/>
<evidence type="ECO:0000256" key="14">
    <source>
        <dbReference type="PIRSR" id="PIRSR607828-2"/>
    </source>
</evidence>
<evidence type="ECO:0000256" key="3">
    <source>
        <dbReference type="ARBA" id="ARBA00005286"/>
    </source>
</evidence>
<gene>
    <name evidence="16" type="ORF">POBO1169_LOCUS9775</name>
    <name evidence="17" type="ORF">POBO1169_LOCUS9776</name>
</gene>
<feature type="binding site" evidence="14">
    <location>
        <position position="111"/>
    </location>
    <ligand>
        <name>Fe cation</name>
        <dbReference type="ChEBI" id="CHEBI:24875"/>
        <label>1</label>
    </ligand>
</feature>
<feature type="binding site" evidence="14">
    <location>
        <position position="268"/>
    </location>
    <ligand>
        <name>Fe cation</name>
        <dbReference type="ChEBI" id="CHEBI:24875"/>
        <label>1</label>
    </ligand>
</feature>
<evidence type="ECO:0000256" key="5">
    <source>
        <dbReference type="ARBA" id="ARBA00019269"/>
    </source>
</evidence>
<evidence type="ECO:0000256" key="8">
    <source>
        <dbReference type="ARBA" id="ARBA00022723"/>
    </source>
</evidence>
<sequence length="301" mass="35130">MATLVASRSFTDLNTLKFEPVETAPPSVVPDTNIYGIEFRDYTNAVTERQKQVEQFYKTNHELQTYEFVQKQKEHWLKFDKKVMSVWEAAELLNELVDDSDPDLDLPQIVHLLQTAEACRKAHPKEDWLHLTGFLHDLGKVMSHEAFGSLAQWACVGDTFPVGCAYDKSVIYHRFFEGNPDKHDPKYNTELGVYTQNCGLKNVDMSWGHDEYMYQMMVKNGCLLPRAAHSIVRYHSFYALHRDDAYHHLLDEDDKEDLAWLKAFNQHDLYTKSHTLEDVAQLKGYYMGLIHKYFPTEKLVW</sequence>
<dbReference type="GO" id="GO:0005737">
    <property type="term" value="C:cytoplasm"/>
    <property type="evidence" value="ECO:0007669"/>
    <property type="project" value="UniProtKB-SubCell"/>
</dbReference>
<comment type="cofactor">
    <cofactor evidence="14 15">
        <name>Fe cation</name>
        <dbReference type="ChEBI" id="CHEBI:24875"/>
    </cofactor>
    <text evidence="14 15">Binds 2 iron ions per subunit.</text>
</comment>
<keyword evidence="6 15" id="KW-0963">Cytoplasm</keyword>
<feature type="binding site" evidence="13">
    <location>
        <position position="40"/>
    </location>
    <ligand>
        <name>substrate</name>
    </ligand>
</feature>